<protein>
    <submittedName>
        <fullName evidence="1">Uncharacterized protein</fullName>
    </submittedName>
</protein>
<proteinExistence type="predicted"/>
<evidence type="ECO:0000313" key="1">
    <source>
        <dbReference type="EMBL" id="KAJ1156288.1"/>
    </source>
</evidence>
<keyword evidence="2" id="KW-1185">Reference proteome</keyword>
<organism evidence="1 2">
    <name type="scientific">Pleurodeles waltl</name>
    <name type="common">Iberian ribbed newt</name>
    <dbReference type="NCBI Taxonomy" id="8319"/>
    <lineage>
        <taxon>Eukaryota</taxon>
        <taxon>Metazoa</taxon>
        <taxon>Chordata</taxon>
        <taxon>Craniata</taxon>
        <taxon>Vertebrata</taxon>
        <taxon>Euteleostomi</taxon>
        <taxon>Amphibia</taxon>
        <taxon>Batrachia</taxon>
        <taxon>Caudata</taxon>
        <taxon>Salamandroidea</taxon>
        <taxon>Salamandridae</taxon>
        <taxon>Pleurodelinae</taxon>
        <taxon>Pleurodeles</taxon>
    </lineage>
</organism>
<dbReference type="Proteomes" id="UP001066276">
    <property type="component" value="Chromosome 5"/>
</dbReference>
<name>A0AAV7RZT1_PLEWA</name>
<evidence type="ECO:0000313" key="2">
    <source>
        <dbReference type="Proteomes" id="UP001066276"/>
    </source>
</evidence>
<gene>
    <name evidence="1" type="ORF">NDU88_009012</name>
</gene>
<comment type="caution">
    <text evidence="1">The sequence shown here is derived from an EMBL/GenBank/DDBJ whole genome shotgun (WGS) entry which is preliminary data.</text>
</comment>
<dbReference type="EMBL" id="JANPWB010000009">
    <property type="protein sequence ID" value="KAJ1156288.1"/>
    <property type="molecule type" value="Genomic_DNA"/>
</dbReference>
<sequence length="165" mass="17949">MELSASPQDNGELGGLPLSALGYWVLYREPGVTPTLTAPTVTAIKPPGPAEAKLDRILMAIADTKQDLGGRVDMAVVELSLLHDDQRKLSEKITQTEIALQTLQLAATYFEGRVKELPPEFAGWRTEQKRLKAGPAITAFATSASRREQKGWTLLRSLSLVIPPS</sequence>
<dbReference type="AlphaFoldDB" id="A0AAV7RZT1"/>
<accession>A0AAV7RZT1</accession>
<reference evidence="1" key="1">
    <citation type="journal article" date="2022" name="bioRxiv">
        <title>Sequencing and chromosome-scale assembly of the giantPleurodeles waltlgenome.</title>
        <authorList>
            <person name="Brown T."/>
            <person name="Elewa A."/>
            <person name="Iarovenko S."/>
            <person name="Subramanian E."/>
            <person name="Araus A.J."/>
            <person name="Petzold A."/>
            <person name="Susuki M."/>
            <person name="Suzuki K.-i.T."/>
            <person name="Hayashi T."/>
            <person name="Toyoda A."/>
            <person name="Oliveira C."/>
            <person name="Osipova E."/>
            <person name="Leigh N.D."/>
            <person name="Simon A."/>
            <person name="Yun M.H."/>
        </authorList>
    </citation>
    <scope>NUCLEOTIDE SEQUENCE</scope>
    <source>
        <strain evidence="1">20211129_DDA</strain>
        <tissue evidence="1">Liver</tissue>
    </source>
</reference>